<dbReference type="Pfam" id="PF19738">
    <property type="entry name" value="DUF6227"/>
    <property type="match status" value="1"/>
</dbReference>
<sequence length="163" mass="17420">MTHRPETGPEPPTVPGGQVHGGRTYPGNDPAAHVRRLLRRAVNADRPRADALERLAGARAYAIERLPDPRGRSGGQDWVVLYEHAFLLGPEGPGDTAGAELCLYELEHDHTPDGGLVSEVYDDESAAARVARRLARPAPAGHPVPPDLGAWPPADPDSVDRDG</sequence>
<feature type="region of interest" description="Disordered" evidence="1">
    <location>
        <begin position="1"/>
        <end position="31"/>
    </location>
</feature>
<reference evidence="2 3" key="1">
    <citation type="submission" date="2017-05" db="EMBL/GenBank/DDBJ databases">
        <title>Complete genome sequence of Streptomyces sp. SCSIO 03032 revealed the diverse biosynthetic pathways for its bioactive secondary metabolites.</title>
        <authorList>
            <person name="Ma L."/>
            <person name="Zhu Y."/>
            <person name="Zhang W."/>
            <person name="Zhang G."/>
            <person name="Tian X."/>
            <person name="Zhang S."/>
            <person name="Zhang C."/>
        </authorList>
    </citation>
    <scope>NUCLEOTIDE SEQUENCE [LARGE SCALE GENOMIC DNA]</scope>
    <source>
        <strain evidence="2 3">SCSIO 03032</strain>
    </source>
</reference>
<evidence type="ECO:0000256" key="1">
    <source>
        <dbReference type="SAM" id="MobiDB-lite"/>
    </source>
</evidence>
<dbReference type="RefSeq" id="WP_086157781.1">
    <property type="nucleotide sequence ID" value="NZ_CP021121.1"/>
</dbReference>
<protein>
    <submittedName>
        <fullName evidence="2">Uncharacterized protein</fullName>
    </submittedName>
</protein>
<proteinExistence type="predicted"/>
<evidence type="ECO:0000313" key="2">
    <source>
        <dbReference type="EMBL" id="ARQ68270.1"/>
    </source>
</evidence>
<dbReference type="KEGG" id="smao:CAG99_04895"/>
<name>A0A1W7CV67_9ACTN</name>
<dbReference type="OrthoDB" id="4319261at2"/>
<accession>A0A1W7CV67</accession>
<keyword evidence="3" id="KW-1185">Reference proteome</keyword>
<dbReference type="EMBL" id="CP021121">
    <property type="protein sequence ID" value="ARQ68270.1"/>
    <property type="molecule type" value="Genomic_DNA"/>
</dbReference>
<feature type="region of interest" description="Disordered" evidence="1">
    <location>
        <begin position="134"/>
        <end position="163"/>
    </location>
</feature>
<dbReference type="AlphaFoldDB" id="A0A1W7CV67"/>
<organism evidence="2 3">
    <name type="scientific">Streptomyces marincola</name>
    <dbReference type="NCBI Taxonomy" id="2878388"/>
    <lineage>
        <taxon>Bacteria</taxon>
        <taxon>Bacillati</taxon>
        <taxon>Actinomycetota</taxon>
        <taxon>Actinomycetes</taxon>
        <taxon>Kitasatosporales</taxon>
        <taxon>Streptomycetaceae</taxon>
        <taxon>Streptomyces</taxon>
    </lineage>
</organism>
<dbReference type="InterPro" id="IPR046195">
    <property type="entry name" value="DUF6227"/>
</dbReference>
<dbReference type="Proteomes" id="UP000194218">
    <property type="component" value="Chromosome"/>
</dbReference>
<evidence type="ECO:0000313" key="3">
    <source>
        <dbReference type="Proteomes" id="UP000194218"/>
    </source>
</evidence>
<gene>
    <name evidence="2" type="ORF">CAG99_04895</name>
</gene>